<evidence type="ECO:0000313" key="2">
    <source>
        <dbReference type="Proteomes" id="UP000571017"/>
    </source>
</evidence>
<dbReference type="InterPro" id="IPR012543">
    <property type="entry name" value="DUF1694"/>
</dbReference>
<dbReference type="AlphaFoldDB" id="A0A838CUR5"/>
<evidence type="ECO:0000313" key="1">
    <source>
        <dbReference type="EMBL" id="MBA2175892.1"/>
    </source>
</evidence>
<keyword evidence="2" id="KW-1185">Reference proteome</keyword>
<proteinExistence type="predicted"/>
<comment type="caution">
    <text evidence="1">The sequence shown here is derived from an EMBL/GenBank/DDBJ whole genome shotgun (WGS) entry which is preliminary data.</text>
</comment>
<name>A0A838CUR5_9BACI</name>
<dbReference type="InterPro" id="IPR029064">
    <property type="entry name" value="Ribosomal_eL30-like_sf"/>
</dbReference>
<protein>
    <submittedName>
        <fullName evidence="1">YueI family protein</fullName>
    </submittedName>
</protein>
<reference evidence="1 2" key="1">
    <citation type="journal article" date="2004" name="Extremophiles">
        <title>Halobacillus locisalis sp. nov., a halophilic bacterium isolated from a marine solar saltern of the Yellow Sea in Korea.</title>
        <authorList>
            <person name="Yoon J.H."/>
            <person name="Kang K.H."/>
            <person name="Oh T.K."/>
            <person name="Park Y.H."/>
        </authorList>
    </citation>
    <scope>NUCLEOTIDE SEQUENCE [LARGE SCALE GENOMIC DNA]</scope>
    <source>
        <strain evidence="1 2">KCTC 3788</strain>
    </source>
</reference>
<accession>A0A838CUR5</accession>
<sequence length="163" mass="18758">MIKKGYYVHKHDSYEVKTVKKDVDDYLQEGIYGARQTKPGERKKYLGTIRERVVLVLTNGQLMREQGLEELAQAMKDYPEAKLLLDRQVSYRFRKPYRQLANEHGIQHTTVDNKEVETDVGAVLAVEEAIDKEKIDIKTTEDTKQEGEEKKGLGGLIKSLFKS</sequence>
<gene>
    <name evidence="1" type="ORF">H0266_13425</name>
</gene>
<dbReference type="EMBL" id="JACEFG010000003">
    <property type="protein sequence ID" value="MBA2175892.1"/>
    <property type="molecule type" value="Genomic_DNA"/>
</dbReference>
<dbReference type="SUPFAM" id="SSF160515">
    <property type="entry name" value="YueI-like"/>
    <property type="match status" value="1"/>
</dbReference>
<organism evidence="1 2">
    <name type="scientific">Halobacillus locisalis</name>
    <dbReference type="NCBI Taxonomy" id="220753"/>
    <lineage>
        <taxon>Bacteria</taxon>
        <taxon>Bacillati</taxon>
        <taxon>Bacillota</taxon>
        <taxon>Bacilli</taxon>
        <taxon>Bacillales</taxon>
        <taxon>Bacillaceae</taxon>
        <taxon>Halobacillus</taxon>
    </lineage>
</organism>
<dbReference type="Pfam" id="PF07997">
    <property type="entry name" value="DUF1694"/>
    <property type="match status" value="1"/>
</dbReference>
<dbReference type="Proteomes" id="UP000571017">
    <property type="component" value="Unassembled WGS sequence"/>
</dbReference>
<dbReference type="Gene3D" id="3.30.1330.30">
    <property type="match status" value="1"/>
</dbReference>